<keyword evidence="2" id="KW-1185">Reference proteome</keyword>
<organism evidence="1 2">
    <name type="scientific">Coniosporium apollinis</name>
    <dbReference type="NCBI Taxonomy" id="61459"/>
    <lineage>
        <taxon>Eukaryota</taxon>
        <taxon>Fungi</taxon>
        <taxon>Dikarya</taxon>
        <taxon>Ascomycota</taxon>
        <taxon>Pezizomycotina</taxon>
        <taxon>Dothideomycetes</taxon>
        <taxon>Dothideomycetes incertae sedis</taxon>
        <taxon>Coniosporium</taxon>
    </lineage>
</organism>
<protein>
    <submittedName>
        <fullName evidence="1">Uncharacterized protein</fullName>
    </submittedName>
</protein>
<gene>
    <name evidence="1" type="ORF">H2201_002306</name>
</gene>
<accession>A0ABQ9NZM3</accession>
<proteinExistence type="predicted"/>
<dbReference type="Gene3D" id="2.40.320.10">
    <property type="entry name" value="Hypothetical Protein Pfu-838710-001"/>
    <property type="match status" value="1"/>
</dbReference>
<evidence type="ECO:0000313" key="1">
    <source>
        <dbReference type="EMBL" id="KAJ9667438.1"/>
    </source>
</evidence>
<name>A0ABQ9NZM3_9PEZI</name>
<evidence type="ECO:0000313" key="2">
    <source>
        <dbReference type="Proteomes" id="UP001172684"/>
    </source>
</evidence>
<dbReference type="Proteomes" id="UP001172684">
    <property type="component" value="Unassembled WGS sequence"/>
</dbReference>
<dbReference type="EMBL" id="JAPDRL010000012">
    <property type="protein sequence ID" value="KAJ9667438.1"/>
    <property type="molecule type" value="Genomic_DNA"/>
</dbReference>
<reference evidence="1" key="1">
    <citation type="submission" date="2022-10" db="EMBL/GenBank/DDBJ databases">
        <title>Culturing micro-colonial fungi from biological soil crusts in the Mojave desert and describing Neophaeococcomyces mojavensis, and introducing the new genera and species Taxawa tesnikishii.</title>
        <authorList>
            <person name="Kurbessoian T."/>
            <person name="Stajich J.E."/>
        </authorList>
    </citation>
    <scope>NUCLEOTIDE SEQUENCE</scope>
    <source>
        <strain evidence="1">TK_1</strain>
    </source>
</reference>
<sequence length="209" mass="24210">MYLAVRHLIYRAKVEVERKFTPHSTTSVWHANNQALREPVPTLLMRNPQTHLLLLRYWMEARYLREHALGKGSLRHFKTIKPLGAQIIVDTYFDKANRLSGKGIWIRHRECLADGGSSKSKDEHQWEAKVRIGGDFTESEFEEVAGQAELVKTVESSSEEGLLEVKRMAAARMDQKIREFMERYYWAFSADKPVGKLSAFFALKRSRKA</sequence>
<dbReference type="SUPFAM" id="SSF55154">
    <property type="entry name" value="CYTH-like phosphatases"/>
    <property type="match status" value="1"/>
</dbReference>
<dbReference type="InterPro" id="IPR033469">
    <property type="entry name" value="CYTH-like_dom_sf"/>
</dbReference>
<comment type="caution">
    <text evidence="1">The sequence shown here is derived from an EMBL/GenBank/DDBJ whole genome shotgun (WGS) entry which is preliminary data.</text>
</comment>